<accession>A0AAE0W9D7</accession>
<sequence>MTPAGYSPARRTWKRFTHSKRGYFSFLLVCLLFIVSAFSEIWINSRALMVVYNEGYFFPVVAGFYPDTTFGGTDNSEANYRQLKQRLAETQTGYVIMPFIPYNPYENDLDVSKPPPPGPPDWNARHLLGTDKSGRDIFARLIYGFRTAIWFSLLLYIFVTAVGVLAGALMGYFVLMQRFVEIWSMMPDLYIIMIIASVLIPGFWLLLLIMIIFGWTGMTWQIRAEVYREKNREYAAVARVMGVSHTRIILFHLLPNSLVPPTRSHRPKIPSLMNASDTPLSILVLADNTDTGTHLLSQLTEYRPIIAETLQMAVNKLKRTHFDIAVISAHIDGIPATDILKLLSETYPMTAVIAAYDKLTTEEVLAIAEYRPSALLKLPADNHQIKIILEKAQRSCVPVFEKMNCVRMENRFNVYIEGTETAVQSFTEAFDRLAGFFYPRTTALRELKTALYELLSNAAVHGCRRPDSLIYIRMSFVRDAVQITIRDAGNGFDAKSELEKQNALHPDRHSVPAVYGLKMASRFSDELIFSQKGNTVSLLRFIPNQQTDSRQI</sequence>
<reference evidence="8" key="3">
    <citation type="submission" date="2023-05" db="EMBL/GenBank/DDBJ databases">
        <authorList>
            <person name="Smith C.H."/>
        </authorList>
    </citation>
    <scope>NUCLEOTIDE SEQUENCE</scope>
    <source>
        <strain evidence="8">CHS0354</strain>
        <tissue evidence="8">Mantle</tissue>
    </source>
</reference>
<reference evidence="8" key="1">
    <citation type="journal article" date="2021" name="Genome Biol. Evol.">
        <title>A High-Quality Reference Genome for a Parasitic Bivalve with Doubly Uniparental Inheritance (Bivalvia: Unionida).</title>
        <authorList>
            <person name="Smith C.H."/>
        </authorList>
    </citation>
    <scope>NUCLEOTIDE SEQUENCE</scope>
    <source>
        <strain evidence="8">CHS0354</strain>
    </source>
</reference>
<evidence type="ECO:0000259" key="6">
    <source>
        <dbReference type="Pfam" id="PF00528"/>
    </source>
</evidence>
<dbReference type="Proteomes" id="UP001195483">
    <property type="component" value="Unassembled WGS sequence"/>
</dbReference>
<feature type="domain" description="Histidine kinase/HSP90-like ATPase" evidence="7">
    <location>
        <begin position="440"/>
        <end position="538"/>
    </location>
</feature>
<dbReference type="SUPFAM" id="SSF52172">
    <property type="entry name" value="CheY-like"/>
    <property type="match status" value="1"/>
</dbReference>
<keyword evidence="3 5" id="KW-1133">Transmembrane helix</keyword>
<evidence type="ECO:0000256" key="4">
    <source>
        <dbReference type="ARBA" id="ARBA00023136"/>
    </source>
</evidence>
<evidence type="ECO:0000313" key="9">
    <source>
        <dbReference type="Proteomes" id="UP001195483"/>
    </source>
</evidence>
<dbReference type="CDD" id="cd16936">
    <property type="entry name" value="HATPase_RsbW-like"/>
    <property type="match status" value="1"/>
</dbReference>
<protein>
    <recommendedName>
        <fullName evidence="10">Histidine kinase/HSP90-like ATPase domain-containing protein</fullName>
    </recommendedName>
</protein>
<dbReference type="CDD" id="cd06261">
    <property type="entry name" value="TM_PBP2"/>
    <property type="match status" value="1"/>
</dbReference>
<dbReference type="InterPro" id="IPR035906">
    <property type="entry name" value="MetI-like_sf"/>
</dbReference>
<feature type="transmembrane region" description="Helical" evidence="5">
    <location>
        <begin position="23"/>
        <end position="43"/>
    </location>
</feature>
<feature type="transmembrane region" description="Helical" evidence="5">
    <location>
        <begin position="148"/>
        <end position="174"/>
    </location>
</feature>
<evidence type="ECO:0000256" key="5">
    <source>
        <dbReference type="SAM" id="Phobius"/>
    </source>
</evidence>
<proteinExistence type="predicted"/>
<evidence type="ECO:0000256" key="3">
    <source>
        <dbReference type="ARBA" id="ARBA00022989"/>
    </source>
</evidence>
<reference evidence="8" key="2">
    <citation type="journal article" date="2021" name="Genome Biol. Evol.">
        <title>Developing a high-quality reference genome for a parasitic bivalve with doubly uniparental inheritance (Bivalvia: Unionida).</title>
        <authorList>
            <person name="Smith C.H."/>
        </authorList>
    </citation>
    <scope>NUCLEOTIDE SEQUENCE</scope>
    <source>
        <strain evidence="8">CHS0354</strain>
        <tissue evidence="8">Mantle</tissue>
    </source>
</reference>
<evidence type="ECO:0000256" key="2">
    <source>
        <dbReference type="ARBA" id="ARBA00022692"/>
    </source>
</evidence>
<dbReference type="InterPro" id="IPR003594">
    <property type="entry name" value="HATPase_dom"/>
</dbReference>
<keyword evidence="2 5" id="KW-0812">Transmembrane</keyword>
<dbReference type="InterPro" id="IPR000515">
    <property type="entry name" value="MetI-like"/>
</dbReference>
<dbReference type="AlphaFoldDB" id="A0AAE0W9D7"/>
<evidence type="ECO:0000259" key="7">
    <source>
        <dbReference type="Pfam" id="PF13581"/>
    </source>
</evidence>
<name>A0AAE0W9D7_9BIVA</name>
<organism evidence="8 9">
    <name type="scientific">Potamilus streckersoni</name>
    <dbReference type="NCBI Taxonomy" id="2493646"/>
    <lineage>
        <taxon>Eukaryota</taxon>
        <taxon>Metazoa</taxon>
        <taxon>Spiralia</taxon>
        <taxon>Lophotrochozoa</taxon>
        <taxon>Mollusca</taxon>
        <taxon>Bivalvia</taxon>
        <taxon>Autobranchia</taxon>
        <taxon>Heteroconchia</taxon>
        <taxon>Palaeoheterodonta</taxon>
        <taxon>Unionida</taxon>
        <taxon>Unionoidea</taxon>
        <taxon>Unionidae</taxon>
        <taxon>Ambleminae</taxon>
        <taxon>Lampsilini</taxon>
        <taxon>Potamilus</taxon>
    </lineage>
</organism>
<dbReference type="GO" id="GO:0016020">
    <property type="term" value="C:membrane"/>
    <property type="evidence" value="ECO:0007669"/>
    <property type="project" value="UniProtKB-SubCell"/>
</dbReference>
<comment type="caution">
    <text evidence="8">The sequence shown here is derived from an EMBL/GenBank/DDBJ whole genome shotgun (WGS) entry which is preliminary data.</text>
</comment>
<evidence type="ECO:0000256" key="1">
    <source>
        <dbReference type="ARBA" id="ARBA00004141"/>
    </source>
</evidence>
<dbReference type="EMBL" id="JAEAOA010001141">
    <property type="protein sequence ID" value="KAK3606928.1"/>
    <property type="molecule type" value="Genomic_DNA"/>
</dbReference>
<evidence type="ECO:0000313" key="8">
    <source>
        <dbReference type="EMBL" id="KAK3606928.1"/>
    </source>
</evidence>
<comment type="subcellular location">
    <subcellularLocation>
        <location evidence="1">Membrane</location>
        <topology evidence="1">Multi-pass membrane protein</topology>
    </subcellularLocation>
</comment>
<feature type="domain" description="ABC transmembrane type-1" evidence="6">
    <location>
        <begin position="163"/>
        <end position="282"/>
    </location>
</feature>
<dbReference type="InterPro" id="IPR011006">
    <property type="entry name" value="CheY-like_superfamily"/>
</dbReference>
<keyword evidence="4 5" id="KW-0472">Membrane</keyword>
<dbReference type="Pfam" id="PF13581">
    <property type="entry name" value="HATPase_c_2"/>
    <property type="match status" value="1"/>
</dbReference>
<dbReference type="SUPFAM" id="SSF161098">
    <property type="entry name" value="MetI-like"/>
    <property type="match status" value="1"/>
</dbReference>
<feature type="transmembrane region" description="Helical" evidence="5">
    <location>
        <begin position="189"/>
        <end position="215"/>
    </location>
</feature>
<dbReference type="PANTHER" id="PTHR30325">
    <property type="entry name" value="MEMBRANE COMPONENT OF ABC TRANSPORTER"/>
    <property type="match status" value="1"/>
</dbReference>
<evidence type="ECO:0008006" key="10">
    <source>
        <dbReference type="Google" id="ProtNLM"/>
    </source>
</evidence>
<dbReference type="SUPFAM" id="SSF55874">
    <property type="entry name" value="ATPase domain of HSP90 chaperone/DNA topoisomerase II/histidine kinase"/>
    <property type="match status" value="1"/>
</dbReference>
<dbReference type="GO" id="GO:0042884">
    <property type="term" value="P:microcin transport"/>
    <property type="evidence" value="ECO:0007669"/>
    <property type="project" value="TreeGrafter"/>
</dbReference>
<dbReference type="GO" id="GO:0055085">
    <property type="term" value="P:transmembrane transport"/>
    <property type="evidence" value="ECO:0007669"/>
    <property type="project" value="InterPro"/>
</dbReference>
<dbReference type="InterPro" id="IPR036890">
    <property type="entry name" value="HATPase_C_sf"/>
</dbReference>
<gene>
    <name evidence="8" type="ORF">CHS0354_018524</name>
</gene>
<dbReference type="Gene3D" id="3.30.565.10">
    <property type="entry name" value="Histidine kinase-like ATPase, C-terminal domain"/>
    <property type="match status" value="1"/>
</dbReference>
<keyword evidence="9" id="KW-1185">Reference proteome</keyword>
<dbReference type="Pfam" id="PF00528">
    <property type="entry name" value="BPD_transp_1"/>
    <property type="match status" value="1"/>
</dbReference>
<dbReference type="PANTHER" id="PTHR30325:SF0">
    <property type="entry name" value="INNER MEMBRANE ABC TRANSPORTER PERMEASE PROTEIN YEJE"/>
    <property type="match status" value="1"/>
</dbReference>
<dbReference type="Gene3D" id="1.10.3720.10">
    <property type="entry name" value="MetI-like"/>
    <property type="match status" value="1"/>
</dbReference>